<dbReference type="Gene3D" id="3.40.50.720">
    <property type="entry name" value="NAD(P)-binding Rossmann-like Domain"/>
    <property type="match status" value="1"/>
</dbReference>
<dbReference type="PANTHER" id="PTHR43818:SF11">
    <property type="entry name" value="BCDNA.GH03377"/>
    <property type="match status" value="1"/>
</dbReference>
<organism evidence="3">
    <name type="scientific">marine metagenome</name>
    <dbReference type="NCBI Taxonomy" id="408172"/>
    <lineage>
        <taxon>unclassified sequences</taxon>
        <taxon>metagenomes</taxon>
        <taxon>ecological metagenomes</taxon>
    </lineage>
</organism>
<keyword evidence="1" id="KW-0560">Oxidoreductase</keyword>
<dbReference type="EMBL" id="UINC01008110">
    <property type="protein sequence ID" value="SVA36556.1"/>
    <property type="molecule type" value="Genomic_DNA"/>
</dbReference>
<dbReference type="AlphaFoldDB" id="A0A381V844"/>
<protein>
    <recommendedName>
        <fullName evidence="2">Gfo/Idh/MocA-like oxidoreductase N-terminal domain-containing protein</fullName>
    </recommendedName>
</protein>
<dbReference type="InterPro" id="IPR050463">
    <property type="entry name" value="Gfo/Idh/MocA_oxidrdct_glycsds"/>
</dbReference>
<dbReference type="GO" id="GO:0016491">
    <property type="term" value="F:oxidoreductase activity"/>
    <property type="evidence" value="ECO:0007669"/>
    <property type="project" value="UniProtKB-KW"/>
</dbReference>
<dbReference type="Pfam" id="PF01408">
    <property type="entry name" value="GFO_IDH_MocA"/>
    <property type="match status" value="1"/>
</dbReference>
<gene>
    <name evidence="3" type="ORF">METZ01_LOCUS89410</name>
</gene>
<reference evidence="3" key="1">
    <citation type="submission" date="2018-05" db="EMBL/GenBank/DDBJ databases">
        <authorList>
            <person name="Lanie J.A."/>
            <person name="Ng W.-L."/>
            <person name="Kazmierczak K.M."/>
            <person name="Andrzejewski T.M."/>
            <person name="Davidsen T.M."/>
            <person name="Wayne K.J."/>
            <person name="Tettelin H."/>
            <person name="Glass J.I."/>
            <person name="Rusch D."/>
            <person name="Podicherti R."/>
            <person name="Tsui H.-C.T."/>
            <person name="Winkler M.E."/>
        </authorList>
    </citation>
    <scope>NUCLEOTIDE SEQUENCE</scope>
</reference>
<feature type="domain" description="Gfo/Idh/MocA-like oxidoreductase N-terminal" evidence="2">
    <location>
        <begin position="4"/>
        <end position="131"/>
    </location>
</feature>
<accession>A0A381V844</accession>
<evidence type="ECO:0000313" key="3">
    <source>
        <dbReference type="EMBL" id="SVA36556.1"/>
    </source>
</evidence>
<dbReference type="Gene3D" id="3.30.360.10">
    <property type="entry name" value="Dihydrodipicolinate Reductase, domain 2"/>
    <property type="match status" value="1"/>
</dbReference>
<evidence type="ECO:0000259" key="2">
    <source>
        <dbReference type="Pfam" id="PF01408"/>
    </source>
</evidence>
<name>A0A381V844_9ZZZZ</name>
<evidence type="ECO:0000256" key="1">
    <source>
        <dbReference type="ARBA" id="ARBA00023002"/>
    </source>
</evidence>
<dbReference type="InterPro" id="IPR000683">
    <property type="entry name" value="Gfo/Idh/MocA-like_OxRdtase_N"/>
</dbReference>
<sequence length="189" mass="21351">MKKLNVGLVGAGWMGKMHSYCYKAYRQFFGSETLEPFLHTICEINDDLSNKAKKDFGYEYCTSNWKELIDNPEIDIINITSPNHLHYEVAKKAIEAGKHVYCEKPLTNSYKTALELAELAEKKGVKTLVGFNFIQNPAQLHARDIVKDGKLGDIHHFRGEMIADYMADPNIGHSWRNEISKAGSGQIGD</sequence>
<dbReference type="SUPFAM" id="SSF51735">
    <property type="entry name" value="NAD(P)-binding Rossmann-fold domains"/>
    <property type="match status" value="1"/>
</dbReference>
<feature type="non-terminal residue" evidence="3">
    <location>
        <position position="189"/>
    </location>
</feature>
<dbReference type="PANTHER" id="PTHR43818">
    <property type="entry name" value="BCDNA.GH03377"/>
    <property type="match status" value="1"/>
</dbReference>
<dbReference type="InterPro" id="IPR036291">
    <property type="entry name" value="NAD(P)-bd_dom_sf"/>
</dbReference>
<dbReference type="GO" id="GO:0000166">
    <property type="term" value="F:nucleotide binding"/>
    <property type="evidence" value="ECO:0007669"/>
    <property type="project" value="InterPro"/>
</dbReference>
<proteinExistence type="predicted"/>